<dbReference type="NCBIfam" id="TIGR00830">
    <property type="entry name" value="PTBA"/>
    <property type="match status" value="1"/>
</dbReference>
<keyword evidence="9" id="KW-1185">Reference proteome</keyword>
<dbReference type="InterPro" id="IPR050890">
    <property type="entry name" value="PTS_EIIA_component"/>
</dbReference>
<keyword evidence="5" id="KW-0598">Phosphotransferase system</keyword>
<name>A0A419T9M7_9FIRM</name>
<evidence type="ECO:0000313" key="8">
    <source>
        <dbReference type="EMBL" id="RKD34182.1"/>
    </source>
</evidence>
<evidence type="ECO:0000256" key="2">
    <source>
        <dbReference type="ARBA" id="ARBA00022448"/>
    </source>
</evidence>
<keyword evidence="2" id="KW-0813">Transport</keyword>
<dbReference type="PROSITE" id="PS51093">
    <property type="entry name" value="PTS_EIIA_TYPE_1"/>
    <property type="match status" value="1"/>
</dbReference>
<dbReference type="RefSeq" id="WP_120167185.1">
    <property type="nucleotide sequence ID" value="NZ_MCIB01000002.1"/>
</dbReference>
<dbReference type="PANTHER" id="PTHR45008:SF1">
    <property type="entry name" value="PTS SYSTEM GLUCOSE-SPECIFIC EIIA COMPONENT"/>
    <property type="match status" value="1"/>
</dbReference>
<sequence length="162" mass="17525">MLNFLKRKKSKTVELKAPITGKVVELSEVPDEVFSQKLAGDGVAIKPENNVVHAPVDGEITQIFPTKHAVGITSKQGVEILIHIGIDTVNMQGEGFTAFVEKGDKVKAGDKLIEFDTAKIEEKAKSTITPVIVTNGDVLESMEKSLGDVTEKEDAVLTLKLK</sequence>
<dbReference type="OrthoDB" id="92465at2"/>
<dbReference type="SUPFAM" id="SSF51261">
    <property type="entry name" value="Duplicated hybrid motif"/>
    <property type="match status" value="1"/>
</dbReference>
<dbReference type="Gene3D" id="2.70.70.10">
    <property type="entry name" value="Glucose Permease (Domain IIA)"/>
    <property type="match status" value="1"/>
</dbReference>
<feature type="domain" description="PTS EIIA type-1" evidence="7">
    <location>
        <begin position="31"/>
        <end position="135"/>
    </location>
</feature>
<evidence type="ECO:0000256" key="1">
    <source>
        <dbReference type="ARBA" id="ARBA00004496"/>
    </source>
</evidence>
<dbReference type="PANTHER" id="PTHR45008">
    <property type="entry name" value="PTS SYSTEM GLUCOSE-SPECIFIC EIIA COMPONENT"/>
    <property type="match status" value="1"/>
</dbReference>
<dbReference type="PROSITE" id="PS00371">
    <property type="entry name" value="PTS_EIIA_TYPE_1_HIS"/>
    <property type="match status" value="1"/>
</dbReference>
<dbReference type="InterPro" id="IPR011055">
    <property type="entry name" value="Dup_hybrid_motif"/>
</dbReference>
<dbReference type="GO" id="GO:0009401">
    <property type="term" value="P:phosphoenolpyruvate-dependent sugar phosphotransferase system"/>
    <property type="evidence" value="ECO:0007669"/>
    <property type="project" value="UniProtKB-KW"/>
</dbReference>
<keyword evidence="6" id="KW-0418">Kinase</keyword>
<dbReference type="AlphaFoldDB" id="A0A419T9M7"/>
<keyword evidence="4" id="KW-0808">Transferase</keyword>
<organism evidence="8 9">
    <name type="scientific">Thermohalobacter berrensis</name>
    <dbReference type="NCBI Taxonomy" id="99594"/>
    <lineage>
        <taxon>Bacteria</taxon>
        <taxon>Bacillati</taxon>
        <taxon>Bacillota</taxon>
        <taxon>Tissierellia</taxon>
        <taxon>Tissierellales</taxon>
        <taxon>Thermohalobacteraceae</taxon>
        <taxon>Thermohalobacter</taxon>
    </lineage>
</organism>
<dbReference type="GO" id="GO:0016301">
    <property type="term" value="F:kinase activity"/>
    <property type="evidence" value="ECO:0007669"/>
    <property type="project" value="UniProtKB-KW"/>
</dbReference>
<dbReference type="GO" id="GO:0005737">
    <property type="term" value="C:cytoplasm"/>
    <property type="evidence" value="ECO:0007669"/>
    <property type="project" value="UniProtKB-SubCell"/>
</dbReference>
<evidence type="ECO:0000256" key="6">
    <source>
        <dbReference type="ARBA" id="ARBA00022777"/>
    </source>
</evidence>
<protein>
    <submittedName>
        <fullName evidence="8">PTS glucose transporter subunit IIA</fullName>
    </submittedName>
</protein>
<dbReference type="Proteomes" id="UP000284177">
    <property type="component" value="Unassembled WGS sequence"/>
</dbReference>
<dbReference type="Pfam" id="PF00358">
    <property type="entry name" value="PTS_EIIA_1"/>
    <property type="match status" value="1"/>
</dbReference>
<comment type="caution">
    <text evidence="8">The sequence shown here is derived from an EMBL/GenBank/DDBJ whole genome shotgun (WGS) entry which is preliminary data.</text>
</comment>
<comment type="subcellular location">
    <subcellularLocation>
        <location evidence="1">Cytoplasm</location>
    </subcellularLocation>
</comment>
<accession>A0A419T9M7</accession>
<gene>
    <name evidence="8" type="ORF">BET03_07785</name>
</gene>
<evidence type="ECO:0000256" key="3">
    <source>
        <dbReference type="ARBA" id="ARBA00022597"/>
    </source>
</evidence>
<keyword evidence="3 8" id="KW-0762">Sugar transport</keyword>
<dbReference type="FunFam" id="2.70.70.10:FF:000001">
    <property type="entry name" value="PTS system glucose-specific IIA component"/>
    <property type="match status" value="1"/>
</dbReference>
<dbReference type="InterPro" id="IPR001127">
    <property type="entry name" value="PTS_EIIA_1_perm"/>
</dbReference>
<evidence type="ECO:0000313" key="9">
    <source>
        <dbReference type="Proteomes" id="UP000284177"/>
    </source>
</evidence>
<evidence type="ECO:0000256" key="4">
    <source>
        <dbReference type="ARBA" id="ARBA00022679"/>
    </source>
</evidence>
<proteinExistence type="predicted"/>
<evidence type="ECO:0000259" key="7">
    <source>
        <dbReference type="PROSITE" id="PS51093"/>
    </source>
</evidence>
<evidence type="ECO:0000256" key="5">
    <source>
        <dbReference type="ARBA" id="ARBA00022683"/>
    </source>
</evidence>
<dbReference type="EMBL" id="MCIB01000002">
    <property type="protein sequence ID" value="RKD34182.1"/>
    <property type="molecule type" value="Genomic_DNA"/>
</dbReference>
<reference evidence="8 9" key="1">
    <citation type="submission" date="2016-08" db="EMBL/GenBank/DDBJ databases">
        <title>Novel Firmicutes and Novel Genomes.</title>
        <authorList>
            <person name="Poppleton D.I."/>
            <person name="Gribaldo S."/>
        </authorList>
    </citation>
    <scope>NUCLEOTIDE SEQUENCE [LARGE SCALE GENOMIC DNA]</scope>
    <source>
        <strain evidence="8 9">CTT3</strain>
    </source>
</reference>